<proteinExistence type="predicted"/>
<dbReference type="InterPro" id="IPR027961">
    <property type="entry name" value="DUF4442"/>
</dbReference>
<protein>
    <submittedName>
        <fullName evidence="1">DUF4442 domain-containing protein</fullName>
    </submittedName>
</protein>
<dbReference type="CDD" id="cd03443">
    <property type="entry name" value="PaaI_thioesterase"/>
    <property type="match status" value="1"/>
</dbReference>
<gene>
    <name evidence="1" type="ORF">HCJ96_08730</name>
</gene>
<dbReference type="Proteomes" id="UP000709336">
    <property type="component" value="Unassembled WGS sequence"/>
</dbReference>
<dbReference type="EMBL" id="JAATNW010000004">
    <property type="protein sequence ID" value="NMH60099.1"/>
    <property type="molecule type" value="Genomic_DNA"/>
</dbReference>
<comment type="caution">
    <text evidence="1">The sequence shown here is derived from an EMBL/GenBank/DDBJ whole genome shotgun (WGS) entry which is preliminary data.</text>
</comment>
<dbReference type="SUPFAM" id="SSF54637">
    <property type="entry name" value="Thioesterase/thiol ester dehydrase-isomerase"/>
    <property type="match status" value="1"/>
</dbReference>
<dbReference type="Pfam" id="PF14539">
    <property type="entry name" value="DUF4442"/>
    <property type="match status" value="1"/>
</dbReference>
<reference evidence="1 2" key="1">
    <citation type="submission" date="2020-03" db="EMBL/GenBank/DDBJ databases">
        <title>Alteromonas ponticola sp. nov., isolated from seawater.</title>
        <authorList>
            <person name="Yoon J.-H."/>
            <person name="Kim Y.-O."/>
        </authorList>
    </citation>
    <scope>NUCLEOTIDE SEQUENCE [LARGE SCALE GENOMIC DNA]</scope>
    <source>
        <strain evidence="1 2">MYP5</strain>
    </source>
</reference>
<accession>A0ABX1R1X4</accession>
<keyword evidence="2" id="KW-1185">Reference proteome</keyword>
<sequence>MNTKAKHKPNPLRQFANWANKKPDWLSRRLLTWIFRFKVKLTGTTRLEILHTDFTSVTFRQRNLTRVQNHIGSVHAAGMALLAESATGFIVGVNLPGDKLPLIKSMELKYVKRAKGDMQAIATLTEEQLALMQREDKGEVLVNVKVTDETGDEPVLCQMLWAWVAKKT</sequence>
<name>A0ABX1R1X4_9ALTE</name>
<dbReference type="InterPro" id="IPR029069">
    <property type="entry name" value="HotDog_dom_sf"/>
</dbReference>
<dbReference type="Gene3D" id="3.10.129.10">
    <property type="entry name" value="Hotdog Thioesterase"/>
    <property type="match status" value="1"/>
</dbReference>
<dbReference type="RefSeq" id="WP_169210654.1">
    <property type="nucleotide sequence ID" value="NZ_JAATNW010000004.1"/>
</dbReference>
<organism evidence="1 2">
    <name type="scientific">Alteromonas ponticola</name>
    <dbReference type="NCBI Taxonomy" id="2720613"/>
    <lineage>
        <taxon>Bacteria</taxon>
        <taxon>Pseudomonadati</taxon>
        <taxon>Pseudomonadota</taxon>
        <taxon>Gammaproteobacteria</taxon>
        <taxon>Alteromonadales</taxon>
        <taxon>Alteromonadaceae</taxon>
        <taxon>Alteromonas/Salinimonas group</taxon>
        <taxon>Alteromonas</taxon>
    </lineage>
</organism>
<evidence type="ECO:0000313" key="2">
    <source>
        <dbReference type="Proteomes" id="UP000709336"/>
    </source>
</evidence>
<evidence type="ECO:0000313" key="1">
    <source>
        <dbReference type="EMBL" id="NMH60099.1"/>
    </source>
</evidence>